<keyword evidence="4" id="KW-1185">Reference proteome</keyword>
<evidence type="ECO:0000256" key="1">
    <source>
        <dbReference type="ARBA" id="ARBA00023004"/>
    </source>
</evidence>
<accession>U2Y790</accession>
<dbReference type="GO" id="GO:0046914">
    <property type="term" value="F:transition metal ion binding"/>
    <property type="evidence" value="ECO:0007669"/>
    <property type="project" value="InterPro"/>
</dbReference>
<dbReference type="Pfam" id="PF04023">
    <property type="entry name" value="FeoA"/>
    <property type="match status" value="1"/>
</dbReference>
<name>U2Y790_9SPHN</name>
<proteinExistence type="predicted"/>
<dbReference type="SUPFAM" id="SSF50037">
    <property type="entry name" value="C-terminal domain of transcriptional repressors"/>
    <property type="match status" value="1"/>
</dbReference>
<dbReference type="eggNOG" id="COG1918">
    <property type="taxonomic scope" value="Bacteria"/>
</dbReference>
<evidence type="ECO:0000259" key="2">
    <source>
        <dbReference type="SMART" id="SM00899"/>
    </source>
</evidence>
<dbReference type="RefSeq" id="WP_021689973.1">
    <property type="nucleotide sequence ID" value="NZ_BASZ01000004.1"/>
</dbReference>
<dbReference type="InterPro" id="IPR008988">
    <property type="entry name" value="Transcriptional_repressor_C"/>
</dbReference>
<dbReference type="Proteomes" id="UP000016568">
    <property type="component" value="Unassembled WGS sequence"/>
</dbReference>
<dbReference type="Gene3D" id="2.30.30.90">
    <property type="match status" value="1"/>
</dbReference>
<evidence type="ECO:0000313" key="3">
    <source>
        <dbReference type="EMBL" id="GAD49066.1"/>
    </source>
</evidence>
<comment type="caution">
    <text evidence="3">The sequence shown here is derived from an EMBL/GenBank/DDBJ whole genome shotgun (WGS) entry which is preliminary data.</text>
</comment>
<organism evidence="3 4">
    <name type="scientific">Caenibius tardaugens NBRC 16725</name>
    <dbReference type="NCBI Taxonomy" id="1219035"/>
    <lineage>
        <taxon>Bacteria</taxon>
        <taxon>Pseudomonadati</taxon>
        <taxon>Pseudomonadota</taxon>
        <taxon>Alphaproteobacteria</taxon>
        <taxon>Sphingomonadales</taxon>
        <taxon>Erythrobacteraceae</taxon>
        <taxon>Caenibius</taxon>
    </lineage>
</organism>
<protein>
    <submittedName>
        <fullName evidence="3">Ferrous iron transport protein A</fullName>
    </submittedName>
</protein>
<reference evidence="3 4" key="1">
    <citation type="submission" date="2013-09" db="EMBL/GenBank/DDBJ databases">
        <title>Whole genome shotgun sequence of Novosphingobium tardaugens NBRC 16725.</title>
        <authorList>
            <person name="Isaki S."/>
            <person name="Hosoyama A."/>
            <person name="Tsuchikane K."/>
            <person name="Katsumata H."/>
            <person name="Ando Y."/>
            <person name="Yamazaki S."/>
            <person name="Fujita N."/>
        </authorList>
    </citation>
    <scope>NUCLEOTIDE SEQUENCE [LARGE SCALE GENOMIC DNA]</scope>
    <source>
        <strain evidence="3 4">NBRC 16725</strain>
    </source>
</reference>
<keyword evidence="1" id="KW-0408">Iron</keyword>
<evidence type="ECO:0000313" key="4">
    <source>
        <dbReference type="Proteomes" id="UP000016568"/>
    </source>
</evidence>
<gene>
    <name evidence="3" type="primary">feoA</name>
    <name evidence="3" type="ORF">NT2_04_04790</name>
</gene>
<dbReference type="AlphaFoldDB" id="U2Y790"/>
<dbReference type="KEGG" id="ntd:EGO55_07895"/>
<dbReference type="InterPro" id="IPR038157">
    <property type="entry name" value="FeoA_core_dom"/>
</dbReference>
<sequence>MTLEELPIGIRARVTGVDWSVLDPDEARRLRAMGLDEGARVAVSHRGVFAGRDPLSVMVGRMTVAIRRAHARAMQVEAL</sequence>
<dbReference type="InterPro" id="IPR007167">
    <property type="entry name" value="Fe-transptr_FeoA-like"/>
</dbReference>
<dbReference type="EMBL" id="BASZ01000004">
    <property type="protein sequence ID" value="GAD49066.1"/>
    <property type="molecule type" value="Genomic_DNA"/>
</dbReference>
<dbReference type="SMART" id="SM00899">
    <property type="entry name" value="FeoA"/>
    <property type="match status" value="1"/>
</dbReference>
<dbReference type="OrthoDB" id="7173531at2"/>
<feature type="domain" description="Ferrous iron transporter FeoA-like" evidence="2">
    <location>
        <begin position="1"/>
        <end position="78"/>
    </location>
</feature>